<evidence type="ECO:0000313" key="2">
    <source>
        <dbReference type="Proteomes" id="UP000324222"/>
    </source>
</evidence>
<reference evidence="1 2" key="1">
    <citation type="submission" date="2019-05" db="EMBL/GenBank/DDBJ databases">
        <title>Another draft genome of Portunus trituberculatus and its Hox gene families provides insights of decapod evolution.</title>
        <authorList>
            <person name="Jeong J.-H."/>
            <person name="Song I."/>
            <person name="Kim S."/>
            <person name="Choi T."/>
            <person name="Kim D."/>
            <person name="Ryu S."/>
            <person name="Kim W."/>
        </authorList>
    </citation>
    <scope>NUCLEOTIDE SEQUENCE [LARGE SCALE GENOMIC DNA]</scope>
    <source>
        <tissue evidence="1">Muscle</tissue>
    </source>
</reference>
<protein>
    <submittedName>
        <fullName evidence="1">Uncharacterized protein</fullName>
    </submittedName>
</protein>
<name>A0A5B7GEQ9_PORTR</name>
<proteinExistence type="predicted"/>
<organism evidence="1 2">
    <name type="scientific">Portunus trituberculatus</name>
    <name type="common">Swimming crab</name>
    <name type="synonym">Neptunus trituberculatus</name>
    <dbReference type="NCBI Taxonomy" id="210409"/>
    <lineage>
        <taxon>Eukaryota</taxon>
        <taxon>Metazoa</taxon>
        <taxon>Ecdysozoa</taxon>
        <taxon>Arthropoda</taxon>
        <taxon>Crustacea</taxon>
        <taxon>Multicrustacea</taxon>
        <taxon>Malacostraca</taxon>
        <taxon>Eumalacostraca</taxon>
        <taxon>Eucarida</taxon>
        <taxon>Decapoda</taxon>
        <taxon>Pleocyemata</taxon>
        <taxon>Brachyura</taxon>
        <taxon>Eubrachyura</taxon>
        <taxon>Portunoidea</taxon>
        <taxon>Portunidae</taxon>
        <taxon>Portuninae</taxon>
        <taxon>Portunus</taxon>
    </lineage>
</organism>
<sequence>MADRLGDQAHLLKIYQPLKDVLDDLSDSEVLYIIDYSCRSPICDRLGGSVGELGGPHGKK</sequence>
<evidence type="ECO:0000313" key="1">
    <source>
        <dbReference type="EMBL" id="MPC58820.1"/>
    </source>
</evidence>
<keyword evidence="2" id="KW-1185">Reference proteome</keyword>
<dbReference type="EMBL" id="VSRR010016020">
    <property type="protein sequence ID" value="MPC58820.1"/>
    <property type="molecule type" value="Genomic_DNA"/>
</dbReference>
<accession>A0A5B7GEQ9</accession>
<comment type="caution">
    <text evidence="1">The sequence shown here is derived from an EMBL/GenBank/DDBJ whole genome shotgun (WGS) entry which is preliminary data.</text>
</comment>
<gene>
    <name evidence="1" type="ORF">E2C01_052830</name>
</gene>
<dbReference type="Proteomes" id="UP000324222">
    <property type="component" value="Unassembled WGS sequence"/>
</dbReference>
<dbReference type="AlphaFoldDB" id="A0A5B7GEQ9"/>